<dbReference type="Pfam" id="PF00106">
    <property type="entry name" value="adh_short"/>
    <property type="match status" value="1"/>
</dbReference>
<dbReference type="InterPro" id="IPR036291">
    <property type="entry name" value="NAD(P)-bd_dom_sf"/>
</dbReference>
<dbReference type="PANTHER" id="PTHR43976:SF16">
    <property type="entry name" value="SHORT-CHAIN DEHYDROGENASE_REDUCTASE FAMILY PROTEIN"/>
    <property type="match status" value="1"/>
</dbReference>
<feature type="domain" description="Ketoreductase" evidence="3">
    <location>
        <begin position="30"/>
        <end position="208"/>
    </location>
</feature>
<dbReference type="PRINTS" id="PR00081">
    <property type="entry name" value="GDHRDH"/>
</dbReference>
<name>A0A2S8J3P4_RHOOP</name>
<dbReference type="InterPro" id="IPR057326">
    <property type="entry name" value="KR_dom"/>
</dbReference>
<accession>A0A2S8J3P4</accession>
<dbReference type="AlphaFoldDB" id="A0A2S8J3P4"/>
<comment type="similarity">
    <text evidence="1">Belongs to the short-chain dehydrogenases/reductases (SDR) family.</text>
</comment>
<sequence length="314" mass="34056">MGTFICRHSPECQCYSGKQASVWSEGWIVQTILITGASSGFGAHVAAKLAARGWRVIASMRDTTKTKQLDELMGGAGTNTALLEIIRLDVACDESRASAVDYVLDSTPHGLTAVLHCAGYTTAGFFEHLAPQTIRDLLEANFIGAVDVTQRLLPAMRSQGHGTIAVISSNAVNIAHPMYSIYAAAKWALEGWAEAIDIELAPFGLDVKILQPGNHDTPFGRNVQPVLPDDSPYAPLAATALPRMSKLGSRARPTEKAAVEICDALESDSRRLRVRLGNDDKVMAALSRWAPYTVRRRIVERITGIDKMTLFPAR</sequence>
<gene>
    <name evidence="4" type="ORF">C5613_25970</name>
</gene>
<dbReference type="PANTHER" id="PTHR43976">
    <property type="entry name" value="SHORT CHAIN DEHYDROGENASE"/>
    <property type="match status" value="1"/>
</dbReference>
<evidence type="ECO:0000256" key="2">
    <source>
        <dbReference type="ARBA" id="ARBA00023002"/>
    </source>
</evidence>
<evidence type="ECO:0000256" key="1">
    <source>
        <dbReference type="ARBA" id="ARBA00006484"/>
    </source>
</evidence>
<keyword evidence="2" id="KW-0560">Oxidoreductase</keyword>
<reference evidence="5" key="1">
    <citation type="submission" date="2018-02" db="EMBL/GenBank/DDBJ databases">
        <title>Draft genome sequencing of Rhodococcus opacus KU647198.</title>
        <authorList>
            <person name="Zheng B.-X."/>
        </authorList>
    </citation>
    <scope>NUCLEOTIDE SEQUENCE [LARGE SCALE GENOMIC DNA]</scope>
    <source>
        <strain evidence="5">04-OD7</strain>
    </source>
</reference>
<proteinExistence type="inferred from homology"/>
<dbReference type="GO" id="GO:0016491">
    <property type="term" value="F:oxidoreductase activity"/>
    <property type="evidence" value="ECO:0007669"/>
    <property type="project" value="UniProtKB-KW"/>
</dbReference>
<dbReference type="InterPro" id="IPR002347">
    <property type="entry name" value="SDR_fam"/>
</dbReference>
<evidence type="ECO:0000259" key="3">
    <source>
        <dbReference type="SMART" id="SM00822"/>
    </source>
</evidence>
<organism evidence="4 5">
    <name type="scientific">Rhodococcus opacus</name>
    <name type="common">Nocardia opaca</name>
    <dbReference type="NCBI Taxonomy" id="37919"/>
    <lineage>
        <taxon>Bacteria</taxon>
        <taxon>Bacillati</taxon>
        <taxon>Actinomycetota</taxon>
        <taxon>Actinomycetes</taxon>
        <taxon>Mycobacteriales</taxon>
        <taxon>Nocardiaceae</taxon>
        <taxon>Rhodococcus</taxon>
    </lineage>
</organism>
<dbReference type="EMBL" id="PUIO01000035">
    <property type="protein sequence ID" value="PQP21597.1"/>
    <property type="molecule type" value="Genomic_DNA"/>
</dbReference>
<dbReference type="Proteomes" id="UP000239290">
    <property type="component" value="Unassembled WGS sequence"/>
</dbReference>
<evidence type="ECO:0000313" key="4">
    <source>
        <dbReference type="EMBL" id="PQP21597.1"/>
    </source>
</evidence>
<protein>
    <submittedName>
        <fullName evidence="4">Oxidoreductase</fullName>
    </submittedName>
</protein>
<comment type="caution">
    <text evidence="4">The sequence shown here is derived from an EMBL/GenBank/DDBJ whole genome shotgun (WGS) entry which is preliminary data.</text>
</comment>
<dbReference type="InterPro" id="IPR051911">
    <property type="entry name" value="SDR_oxidoreductase"/>
</dbReference>
<dbReference type="SUPFAM" id="SSF51735">
    <property type="entry name" value="NAD(P)-binding Rossmann-fold domains"/>
    <property type="match status" value="1"/>
</dbReference>
<evidence type="ECO:0000313" key="5">
    <source>
        <dbReference type="Proteomes" id="UP000239290"/>
    </source>
</evidence>
<dbReference type="Gene3D" id="3.40.50.720">
    <property type="entry name" value="NAD(P)-binding Rossmann-like Domain"/>
    <property type="match status" value="1"/>
</dbReference>
<dbReference type="SMART" id="SM00822">
    <property type="entry name" value="PKS_KR"/>
    <property type="match status" value="1"/>
</dbReference>